<evidence type="ECO:0000313" key="5">
    <source>
        <dbReference type="EMBL" id="SIS64965.1"/>
    </source>
</evidence>
<dbReference type="SUPFAM" id="SSF51445">
    <property type="entry name" value="(Trans)glycosidases"/>
    <property type="match status" value="1"/>
</dbReference>
<sequence length="571" mass="65696">MKRLLYAVVVLSIFIACKEERKEIIEEVPVKTDSIATHVEPTKNLPFTWEAANIYFLLTDRFNNGTTENDLNYDRTEPTGPLRGFMGGDIQGITKKIEEGYFSDLGINAIWFTPVVEQVHGSTDEGTGNTYAYHGYWTKDWTALDPNFGTRKDLEKMVKTAHKHGIRVLMDVVLNHTGPVTDEDEAWPEEWIRTSPTCDFTSYETTVECTLVENLPDVRTESNEAVELPDALLAKWKEEGRLSQELDELQLFFERTGYPRAPRYYIIKWLTDYVNHLGIDGFRVDTVKHVNENAWSELYKEASFAFENWKKMHPDKVLDDQPFYMVGEVYNYGISNGREFDFKDKKVDYFAHGFKSLINFELKEDAKKDYESIFRKYDKILRSQLNGKSVVNYLTSHDDGHPYDIERKDPIRAANILMLTPGASQIYYGDETARSLTVTGTEDNPVQGDASLRSFMNWEELDTLPKTKEIFEHWKKLGTFRRKHLAVGAGIHKRLGKSPYVFSRSYAEGDIKDKVVIGLDLPKGKKSLWVKGFFGDGTKLYDAYSDTEVVVQNGKVILENDYNIALLEHKE</sequence>
<dbReference type="PROSITE" id="PS51257">
    <property type="entry name" value="PROKAR_LIPOPROTEIN"/>
    <property type="match status" value="1"/>
</dbReference>
<keyword evidence="3" id="KW-0326">Glycosidase</keyword>
<organism evidence="5 6">
    <name type="scientific">Zobellia uliginosa</name>
    <dbReference type="NCBI Taxonomy" id="143224"/>
    <lineage>
        <taxon>Bacteria</taxon>
        <taxon>Pseudomonadati</taxon>
        <taxon>Bacteroidota</taxon>
        <taxon>Flavobacteriia</taxon>
        <taxon>Flavobacteriales</taxon>
        <taxon>Flavobacteriaceae</taxon>
        <taxon>Zobellia</taxon>
    </lineage>
</organism>
<comment type="caution">
    <text evidence="5">The sequence shown here is derived from an EMBL/GenBank/DDBJ whole genome shotgun (WGS) entry which is preliminary data.</text>
</comment>
<evidence type="ECO:0000313" key="6">
    <source>
        <dbReference type="Proteomes" id="UP000185728"/>
    </source>
</evidence>
<dbReference type="InterPro" id="IPR017853">
    <property type="entry name" value="GH"/>
</dbReference>
<evidence type="ECO:0000259" key="4">
    <source>
        <dbReference type="SMART" id="SM00642"/>
    </source>
</evidence>
<reference evidence="5 6" key="1">
    <citation type="submission" date="2017-01" db="EMBL/GenBank/DDBJ databases">
        <authorList>
            <person name="Varghese N."/>
            <person name="Submissions S."/>
        </authorList>
    </citation>
    <scope>NUCLEOTIDE SEQUENCE [LARGE SCALE GENOMIC DNA]</scope>
    <source>
        <strain evidence="5 6">DSM 2061</strain>
    </source>
</reference>
<gene>
    <name evidence="5" type="ORF">SAMN05421766_103136</name>
</gene>
<dbReference type="RefSeq" id="WP_076454953.1">
    <property type="nucleotide sequence ID" value="NZ_FTOB01000003.1"/>
</dbReference>
<protein>
    <recommendedName>
        <fullName evidence="3">Alpha-amylase</fullName>
        <ecNumber evidence="3">3.2.1.1</ecNumber>
    </recommendedName>
</protein>
<feature type="domain" description="Glycosyl hydrolase family 13 catalytic" evidence="4">
    <location>
        <begin position="56"/>
        <end position="481"/>
    </location>
</feature>
<dbReference type="EMBL" id="FTOB01000003">
    <property type="protein sequence ID" value="SIS64965.1"/>
    <property type="molecule type" value="Genomic_DNA"/>
</dbReference>
<dbReference type="Pfam" id="PF00128">
    <property type="entry name" value="Alpha-amylase"/>
    <property type="match status" value="1"/>
</dbReference>
<keyword evidence="3" id="KW-0119">Carbohydrate metabolism</keyword>
<comment type="catalytic activity">
    <reaction evidence="3">
        <text>Endohydrolysis of (1-&gt;4)-alpha-D-glucosidic linkages in polysaccharides containing three or more (1-&gt;4)-alpha-linked D-glucose units.</text>
        <dbReference type="EC" id="3.2.1.1"/>
    </reaction>
</comment>
<accession>A0ABY1KQD4</accession>
<proteinExistence type="inferred from homology"/>
<evidence type="ECO:0000256" key="3">
    <source>
        <dbReference type="RuleBase" id="RU361134"/>
    </source>
</evidence>
<dbReference type="PRINTS" id="PR00110">
    <property type="entry name" value="ALPHAAMYLASE"/>
</dbReference>
<dbReference type="EC" id="3.2.1.1" evidence="3"/>
<keyword evidence="6" id="KW-1185">Reference proteome</keyword>
<keyword evidence="3" id="KW-0378">Hydrolase</keyword>
<dbReference type="Gene3D" id="3.20.20.80">
    <property type="entry name" value="Glycosidases"/>
    <property type="match status" value="2"/>
</dbReference>
<dbReference type="PANTHER" id="PTHR10357">
    <property type="entry name" value="ALPHA-AMYLASE FAMILY MEMBER"/>
    <property type="match status" value="1"/>
</dbReference>
<dbReference type="InterPro" id="IPR006047">
    <property type="entry name" value="GH13_cat_dom"/>
</dbReference>
<dbReference type="Proteomes" id="UP000185728">
    <property type="component" value="Unassembled WGS sequence"/>
</dbReference>
<dbReference type="PANTHER" id="PTHR10357:SF209">
    <property type="entry name" value="PERIPLASMIC ALPHA-AMYLASE"/>
    <property type="match status" value="1"/>
</dbReference>
<dbReference type="SMART" id="SM00642">
    <property type="entry name" value="Aamy"/>
    <property type="match status" value="1"/>
</dbReference>
<evidence type="ECO:0000256" key="2">
    <source>
        <dbReference type="RuleBase" id="RU003615"/>
    </source>
</evidence>
<name>A0ABY1KQD4_9FLAO</name>
<comment type="similarity">
    <text evidence="1 2">Belongs to the glycosyl hydrolase 13 family.</text>
</comment>
<evidence type="ECO:0000256" key="1">
    <source>
        <dbReference type="ARBA" id="ARBA00008061"/>
    </source>
</evidence>
<dbReference type="InterPro" id="IPR006046">
    <property type="entry name" value="Alpha_amylase"/>
</dbReference>